<dbReference type="Gene3D" id="3.80.10.10">
    <property type="entry name" value="Ribonuclease Inhibitor"/>
    <property type="match status" value="2"/>
</dbReference>
<dbReference type="PANTHER" id="PTHR47566:SF1">
    <property type="entry name" value="PROTEIN NUD1"/>
    <property type="match status" value="1"/>
</dbReference>
<dbReference type="EMBL" id="ACCJ01000142">
    <property type="protein sequence ID" value="EEG55483.1"/>
    <property type="molecule type" value="Genomic_DNA"/>
</dbReference>
<gene>
    <name evidence="6" type="ORF">CLOSTASPAR_02432</name>
</gene>
<keyword evidence="7" id="KW-1185">Reference proteome</keyword>
<feature type="region of interest" description="Disordered" evidence="3">
    <location>
        <begin position="166"/>
        <end position="257"/>
    </location>
</feature>
<proteinExistence type="predicted"/>
<evidence type="ECO:0000256" key="2">
    <source>
        <dbReference type="ARBA" id="ARBA00022737"/>
    </source>
</evidence>
<evidence type="ECO:0000313" key="6">
    <source>
        <dbReference type="EMBL" id="EEG55483.1"/>
    </source>
</evidence>
<feature type="region of interest" description="Disordered" evidence="3">
    <location>
        <begin position="81"/>
        <end position="107"/>
    </location>
</feature>
<keyword evidence="4" id="KW-0732">Signal</keyword>
<sequence>MKMKGKKKQLLAMLLAAAMAVTQTPGVAMAKTDVPEDGSIASFAALDKGTAKQKVPFRTELSELDLPDTLEVKIYQVEGKTKAEDEDLSADAEKEEAGQRDETNDGETEIQVTTFRDMVDVSWDSEPEYDGDLSGKYVFTAEADGYDLADGVNLPKITVTVLEEEIEEENGAETGEETEEENGAETGEETEEETGAEAGEETEEDTGAETGEETEEETGAETGEETEEETGAETEAETEEETSAEVIQETMEETKPDTKVEEIDLMSLLPEELEAIDGYNLNDVAIINSIIEDTGLEGYQTNRPDEWDFVTWKETDNGKQVQELMLEEKGMTGVLDISGLTELTELNCENNELTALIGVNIPKLDEFHCRNNLLEQMELSGVNNTIFLMRLSNNNFTELELPFDSYINDLDVSHNPQLRKLSINARVRGLDIDNNPELAEANYREAVCRSLNCENTQLTEIGVSWACIGLFTSGSQISRIRFYESADEAYTSYFNHTVGGTIDINIGSLVGGTNLALTAIPEEGCTFQKWLGLPSNAEGSATDMTVLLPRDSTSTYSWTVTAVFSPEDEDADSDNYHDGDVAVFQALLEQHPELNVNPDSPAEWETNGLVVWDSKLPKRIGRLNLSGKNLSGVLDISGLPCLTDLSCKDNSLTELNLSSLPELKRLDCGTNQLETLSMSGLSALQNLTCDGNQIKELDISQLPKLNALYCTGNPFERLITQKGELAISQREGGTVTIASFLPLTDRISLTASDPDADHTFNGWWAEGVTLADASANPVSFILDGDIGITPLYTPTENAAAVDLATKEVLAADFTVKQENANTEEVLKTWIVDKINGLPGMKVANVTVDSDSVSLTEGSLRMAVQGDSQNPHGTDGSFQFDVTLEKISRVWIKELNGTITATPYVESADQKAVNDAKGIIGGATYMVDQNTANTQDAVKNWLVETINATEGMSGTGITVSAGDITFTSGGFRAAVAGDSGQPGTDGSFRFTVKLAKGFAQTEAGPKDGTITATVYGGKTDLELVTEAKEAFESSGDALYTIGQETANTGETVQEWLARMIEGLPGIHETGISVTAADITLTDFQPAVEGSAITPAGTNGSFRFKVSFTKGSQSLVSGERSGIITARAYAVQNDQQAVDVAKAVIENSASAYMVRQATANTLSEVQAWLVETVNALPGIKAAGITVGAGDISMEQQSFQPAEAGNAATSTGTDGGFRFTVSLSKGGASVETNMTSGIITATPYTGQTDQQSVEAAKAAIENSGSSIYTADQASANTEGDVKVWLAGRINDLPGMNTAGISVKAEDITITPGSFRAAASGTPEKPAGTNGSFRFNVSLHRGNVNETTTEKEGIIIAMPYSGQSDQQILELLKGIIEGGGALYTAEQGAANTEDAIKSWLAETINALPGLKKSGVVITAGDIIFTDNSFHAAVSGTPENPNGTNGSFLFTVTLAKDGIQDVTGEINGSITAARYSGGSGGSSGGSGGSSGGSSRGGGSASRPAGTTSADAKKGMVNTLTGIITGTGDGYSSWNQDNTGWKLRYADGTFASGTIAAAADGSTYEQPAWEMINGAWYAFGADGYAKNGLVPDPALGGYFYIDINSGMKTGWQLIDGQWRYFNPLSDGKKGIMIEDAWIDGWYVDKNGVWNGEAKKES</sequence>
<feature type="compositionally biased region" description="Basic and acidic residues" evidence="3">
    <location>
        <begin position="91"/>
        <end position="103"/>
    </location>
</feature>
<dbReference type="Proteomes" id="UP000004756">
    <property type="component" value="Unassembled WGS sequence"/>
</dbReference>
<keyword evidence="2" id="KW-0677">Repeat</keyword>
<dbReference type="SUPFAM" id="SSF69360">
    <property type="entry name" value="Cell wall binding repeat"/>
    <property type="match status" value="1"/>
</dbReference>
<dbReference type="HOGENOM" id="CLU_242461_0_0_9"/>
<feature type="compositionally biased region" description="Gly residues" evidence="3">
    <location>
        <begin position="1472"/>
        <end position="1494"/>
    </location>
</feature>
<dbReference type="InterPro" id="IPR044060">
    <property type="entry name" value="Bacterial_rp_domain"/>
</dbReference>
<evidence type="ECO:0000313" key="7">
    <source>
        <dbReference type="Proteomes" id="UP000004756"/>
    </source>
</evidence>
<evidence type="ECO:0000256" key="1">
    <source>
        <dbReference type="ARBA" id="ARBA00022614"/>
    </source>
</evidence>
<reference evidence="6 7" key="1">
    <citation type="submission" date="2009-02" db="EMBL/GenBank/DDBJ databases">
        <title>Draft genome sequence of Clostridium asparagiforme (DSM 15981).</title>
        <authorList>
            <person name="Sudarsanam P."/>
            <person name="Ley R."/>
            <person name="Guruge J."/>
            <person name="Turnbaugh P.J."/>
            <person name="Mahowald M."/>
            <person name="Liep D."/>
            <person name="Gordon J."/>
        </authorList>
    </citation>
    <scope>NUCLEOTIDE SEQUENCE [LARGE SCALE GENOMIC DNA]</scope>
    <source>
        <strain evidence="6 7">DSM 15981</strain>
    </source>
</reference>
<feature type="chain" id="PRO_5002896763" evidence="4">
    <location>
        <begin position="31"/>
        <end position="1651"/>
    </location>
</feature>
<dbReference type="InterPro" id="IPR032675">
    <property type="entry name" value="LRR_dom_sf"/>
</dbReference>
<evidence type="ECO:0000256" key="4">
    <source>
        <dbReference type="SAM" id="SignalP"/>
    </source>
</evidence>
<feature type="domain" description="Bacterial repeat" evidence="5">
    <location>
        <begin position="725"/>
        <end position="792"/>
    </location>
</feature>
<dbReference type="Pfam" id="PF18998">
    <property type="entry name" value="Flg_new_2"/>
    <property type="match status" value="2"/>
</dbReference>
<protein>
    <submittedName>
        <fullName evidence="6">Leucine Rich Repeat protein</fullName>
    </submittedName>
</protein>
<keyword evidence="1" id="KW-0433">Leucine-rich repeat</keyword>
<evidence type="ECO:0000256" key="3">
    <source>
        <dbReference type="SAM" id="MobiDB-lite"/>
    </source>
</evidence>
<dbReference type="PANTHER" id="PTHR47566">
    <property type="match status" value="1"/>
</dbReference>
<name>C0CZK5_9FIRM</name>
<dbReference type="GO" id="GO:0035591">
    <property type="term" value="F:signaling adaptor activity"/>
    <property type="evidence" value="ECO:0007669"/>
    <property type="project" value="TreeGrafter"/>
</dbReference>
<feature type="signal peptide" evidence="4">
    <location>
        <begin position="1"/>
        <end position="30"/>
    </location>
</feature>
<feature type="compositionally biased region" description="Acidic residues" evidence="3">
    <location>
        <begin position="166"/>
        <end position="243"/>
    </location>
</feature>
<dbReference type="SUPFAM" id="SSF52058">
    <property type="entry name" value="L domain-like"/>
    <property type="match status" value="1"/>
</dbReference>
<comment type="caution">
    <text evidence="6">The sequence shown here is derived from an EMBL/GenBank/DDBJ whole genome shotgun (WGS) entry which is preliminary data.</text>
</comment>
<dbReference type="InterPro" id="IPR052574">
    <property type="entry name" value="CDIRP"/>
</dbReference>
<dbReference type="SUPFAM" id="SSF52075">
    <property type="entry name" value="Outer arm dynein light chain 1"/>
    <property type="match status" value="1"/>
</dbReference>
<accession>C0CZK5</accession>
<organism evidence="6 7">
    <name type="scientific">[Clostridium] asparagiforme DSM 15981</name>
    <dbReference type="NCBI Taxonomy" id="518636"/>
    <lineage>
        <taxon>Bacteria</taxon>
        <taxon>Bacillati</taxon>
        <taxon>Bacillota</taxon>
        <taxon>Clostridia</taxon>
        <taxon>Lachnospirales</taxon>
        <taxon>Lachnospiraceae</taxon>
        <taxon>Enterocloster</taxon>
    </lineage>
</organism>
<dbReference type="Gene3D" id="2.10.270.10">
    <property type="entry name" value="Cholin Binding"/>
    <property type="match status" value="1"/>
</dbReference>
<evidence type="ECO:0000259" key="5">
    <source>
        <dbReference type="Pfam" id="PF18998"/>
    </source>
</evidence>
<feature type="domain" description="Bacterial repeat" evidence="5">
    <location>
        <begin position="494"/>
        <end position="566"/>
    </location>
</feature>
<feature type="region of interest" description="Disordered" evidence="3">
    <location>
        <begin position="1471"/>
        <end position="1505"/>
    </location>
</feature>